<dbReference type="InParanoid" id="G7E6I5"/>
<dbReference type="Proteomes" id="UP000009131">
    <property type="component" value="Unassembled WGS sequence"/>
</dbReference>
<dbReference type="InterPro" id="IPR011009">
    <property type="entry name" value="Kinase-like_dom_sf"/>
</dbReference>
<dbReference type="OrthoDB" id="10252171at2759"/>
<dbReference type="STRING" id="764103.G7E6I5"/>
<dbReference type="InterPro" id="IPR000719">
    <property type="entry name" value="Prot_kinase_dom"/>
</dbReference>
<dbReference type="GO" id="GO:0004672">
    <property type="term" value="F:protein kinase activity"/>
    <property type="evidence" value="ECO:0007669"/>
    <property type="project" value="InterPro"/>
</dbReference>
<dbReference type="InterPro" id="IPR000253">
    <property type="entry name" value="FHA_dom"/>
</dbReference>
<dbReference type="SUPFAM" id="SSF49879">
    <property type="entry name" value="SMAD/FHA domain"/>
    <property type="match status" value="1"/>
</dbReference>
<dbReference type="PROSITE" id="PS50011">
    <property type="entry name" value="PROTEIN_KINASE_DOM"/>
    <property type="match status" value="1"/>
</dbReference>
<dbReference type="SUPFAM" id="SSF56112">
    <property type="entry name" value="Protein kinase-like (PK-like)"/>
    <property type="match status" value="1"/>
</dbReference>
<dbReference type="Gene3D" id="1.10.510.10">
    <property type="entry name" value="Transferase(Phosphotransferase) domain 1"/>
    <property type="match status" value="1"/>
</dbReference>
<keyword evidence="5" id="KW-1185">Reference proteome</keyword>
<comment type="caution">
    <text evidence="4">The sequence shown here is derived from an EMBL/GenBank/DDBJ whole genome shotgun (WGS) entry which is preliminary data.</text>
</comment>
<evidence type="ECO:0000256" key="2">
    <source>
        <dbReference type="PROSITE-ProRule" id="PRU10141"/>
    </source>
</evidence>
<proteinExistence type="inferred from homology"/>
<reference evidence="4 5" key="1">
    <citation type="journal article" date="2011" name="J. Gen. Appl. Microbiol.">
        <title>Draft genome sequencing of the enigmatic basidiomycete Mixia osmundae.</title>
        <authorList>
            <person name="Nishida H."/>
            <person name="Nagatsuka Y."/>
            <person name="Sugiyama J."/>
        </authorList>
    </citation>
    <scope>NUCLEOTIDE SEQUENCE [LARGE SCALE GENOMIC DNA]</scope>
    <source>
        <strain evidence="5">CBS 9802 / IAM 14324 / JCM 22182 / KY 12970</strain>
    </source>
</reference>
<evidence type="ECO:0000259" key="3">
    <source>
        <dbReference type="PROSITE" id="PS50011"/>
    </source>
</evidence>
<dbReference type="RefSeq" id="XP_014568958.1">
    <property type="nucleotide sequence ID" value="XM_014713472.1"/>
</dbReference>
<accession>G7E6I5</accession>
<dbReference type="PANTHER" id="PTHR24347">
    <property type="entry name" value="SERINE/THREONINE-PROTEIN KINASE"/>
    <property type="match status" value="1"/>
</dbReference>
<dbReference type="AlphaFoldDB" id="G7E6I5"/>
<dbReference type="Pfam" id="PF00498">
    <property type="entry name" value="FHA"/>
    <property type="match status" value="1"/>
</dbReference>
<dbReference type="Gene3D" id="2.60.200.20">
    <property type="match status" value="1"/>
</dbReference>
<dbReference type="SMART" id="SM00220">
    <property type="entry name" value="S_TKc"/>
    <property type="match status" value="1"/>
</dbReference>
<dbReference type="eggNOG" id="KOG0615">
    <property type="taxonomic scope" value="Eukaryota"/>
</dbReference>
<reference evidence="4 5" key="2">
    <citation type="journal article" date="2012" name="Open Biol.">
        <title>Characteristics of nucleosomes and linker DNA regions on the genome of the basidiomycete Mixia osmundae revealed by mono- and dinucleosome mapping.</title>
        <authorList>
            <person name="Nishida H."/>
            <person name="Kondo S."/>
            <person name="Matsumoto T."/>
            <person name="Suzuki Y."/>
            <person name="Yoshikawa H."/>
            <person name="Taylor T.D."/>
            <person name="Sugiyama J."/>
        </authorList>
    </citation>
    <scope>NUCLEOTIDE SEQUENCE [LARGE SCALE GENOMIC DNA]</scope>
    <source>
        <strain evidence="5">CBS 9802 / IAM 14324 / JCM 22182 / KY 12970</strain>
    </source>
</reference>
<evidence type="ECO:0000256" key="1">
    <source>
        <dbReference type="ARBA" id="ARBA00005575"/>
    </source>
</evidence>
<dbReference type="GO" id="GO:0005524">
    <property type="term" value="F:ATP binding"/>
    <property type="evidence" value="ECO:0007669"/>
    <property type="project" value="UniProtKB-UniRule"/>
</dbReference>
<dbReference type="HOGENOM" id="CLU_517853_0_0_1"/>
<dbReference type="InterPro" id="IPR017441">
    <property type="entry name" value="Protein_kinase_ATP_BS"/>
</dbReference>
<dbReference type="Gene3D" id="3.30.200.20">
    <property type="entry name" value="Phosphorylase Kinase, domain 1"/>
    <property type="match status" value="1"/>
</dbReference>
<dbReference type="EMBL" id="BABT02000152">
    <property type="protein sequence ID" value="GAA98445.1"/>
    <property type="molecule type" value="Genomic_DNA"/>
</dbReference>
<protein>
    <recommendedName>
        <fullName evidence="3">Protein kinase domain-containing protein</fullName>
    </recommendedName>
</protein>
<evidence type="ECO:0000313" key="5">
    <source>
        <dbReference type="Proteomes" id="UP000009131"/>
    </source>
</evidence>
<sequence length="526" mass="57421">MLTSRRGFEVTDLEQLHADTASADGSAHKRIKRILNQPIMPNEVMTTDYMGVSGNTGVIATPALSRAHSTELASAREVSVISTTPPAIVPNASLTKDETSATVDEFVTCVSHPCSSESRSACTLACPIPSSGSQDPSVLDTQAGTNLFELSAKNSSAAILSDHPADSAWAILFAVQGHAVSGYVCEDIWLPRGQDTWFIVRDLGDDPGPKPYSVALCSDVVAVQNHCEIARQLVSATRQGTRFLISLDHEHRSNLVYTIRDLSSDGICLNNHRLGPGIRAIIRDGDTVRFDQGDNSPFTYRWHTFDPVACSDPDAMGGLLAAYKLANDIGEGCFGLVKRCIQRSTGDWYAVKICSKTKHVYDEQLAKNLRRELDIVQNLPAHNNIIKYHERFEDANNVYIVLELVNGGDLLHYLVEHEIMEELTIAKLTNMICTGVSVLHRAGIVNRDIKPDNLLMTAGNNPVCKVADFGLARAFSPGEDLTTRCGTMTYLAPEVLVRTDKKGYDQAVDAWAIGASQRFGSPRKHV</sequence>
<name>G7E6I5_MIXOS</name>
<evidence type="ECO:0000313" key="4">
    <source>
        <dbReference type="EMBL" id="GAA98445.1"/>
    </source>
</evidence>
<comment type="similarity">
    <text evidence="1">Belongs to the protein kinase superfamily. CAMK Ser/Thr protein kinase family. CHEK2 subfamily.</text>
</comment>
<dbReference type="InterPro" id="IPR008984">
    <property type="entry name" value="SMAD_FHA_dom_sf"/>
</dbReference>
<dbReference type="PROSITE" id="PS00107">
    <property type="entry name" value="PROTEIN_KINASE_ATP"/>
    <property type="match status" value="1"/>
</dbReference>
<gene>
    <name evidence="4" type="primary">Mo05131</name>
    <name evidence="4" type="ORF">E5Q_05131</name>
</gene>
<dbReference type="Pfam" id="PF00069">
    <property type="entry name" value="Pkinase"/>
    <property type="match status" value="1"/>
</dbReference>
<keyword evidence="2" id="KW-0547">Nucleotide-binding</keyword>
<keyword evidence="2" id="KW-0067">ATP-binding</keyword>
<feature type="binding site" evidence="2">
    <location>
        <position position="352"/>
    </location>
    <ligand>
        <name>ATP</name>
        <dbReference type="ChEBI" id="CHEBI:30616"/>
    </ligand>
</feature>
<feature type="domain" description="Protein kinase" evidence="3">
    <location>
        <begin position="323"/>
        <end position="526"/>
    </location>
</feature>
<organism evidence="4 5">
    <name type="scientific">Mixia osmundae (strain CBS 9802 / IAM 14324 / JCM 22182 / KY 12970)</name>
    <dbReference type="NCBI Taxonomy" id="764103"/>
    <lineage>
        <taxon>Eukaryota</taxon>
        <taxon>Fungi</taxon>
        <taxon>Dikarya</taxon>
        <taxon>Basidiomycota</taxon>
        <taxon>Pucciniomycotina</taxon>
        <taxon>Mixiomycetes</taxon>
        <taxon>Mixiales</taxon>
        <taxon>Mixiaceae</taxon>
        <taxon>Mixia</taxon>
    </lineage>
</organism>